<dbReference type="Proteomes" id="UP001162992">
    <property type="component" value="Chromosome 9"/>
</dbReference>
<evidence type="ECO:0000313" key="2">
    <source>
        <dbReference type="Proteomes" id="UP001162992"/>
    </source>
</evidence>
<sequence length="194" mass="21709">MARTNISREIDAKKQLPSRAPVTPDIHVLAVDDSNIDRKVIERLLKTSSYKVTSVDSALRALEILGIEEGRSPSTANSFQVNMIITDYSMPDLTGYDLLKRIKENAGLKDIPVVIMSSENVPTRIKRCLEDGAKDFIIKPVQLEDVKRLSQHFSSTIKKSSGVVCSKRKQEIEDAQSRKIASRCPHVHELRVIA</sequence>
<protein>
    <submittedName>
        <fullName evidence="1">Uncharacterized protein</fullName>
    </submittedName>
</protein>
<reference evidence="2" key="1">
    <citation type="journal article" date="2024" name="Proc. Natl. Acad. Sci. U.S.A.">
        <title>Extraordinary preservation of gene collinearity over three hundred million years revealed in homosporous lycophytes.</title>
        <authorList>
            <person name="Li C."/>
            <person name="Wickell D."/>
            <person name="Kuo L.Y."/>
            <person name="Chen X."/>
            <person name="Nie B."/>
            <person name="Liao X."/>
            <person name="Peng D."/>
            <person name="Ji J."/>
            <person name="Jenkins J."/>
            <person name="Williams M."/>
            <person name="Shu S."/>
            <person name="Plott C."/>
            <person name="Barry K."/>
            <person name="Rajasekar S."/>
            <person name="Grimwood J."/>
            <person name="Han X."/>
            <person name="Sun S."/>
            <person name="Hou Z."/>
            <person name="He W."/>
            <person name="Dai G."/>
            <person name="Sun C."/>
            <person name="Schmutz J."/>
            <person name="Leebens-Mack J.H."/>
            <person name="Li F.W."/>
            <person name="Wang L."/>
        </authorList>
    </citation>
    <scope>NUCLEOTIDE SEQUENCE [LARGE SCALE GENOMIC DNA]</scope>
    <source>
        <strain evidence="2">cv. PW_Plant_1</strain>
    </source>
</reference>
<keyword evidence="2" id="KW-1185">Reference proteome</keyword>
<proteinExistence type="predicted"/>
<organism evidence="1 2">
    <name type="scientific">Diphasiastrum complanatum</name>
    <name type="common">Issler's clubmoss</name>
    <name type="synonym">Lycopodium complanatum</name>
    <dbReference type="NCBI Taxonomy" id="34168"/>
    <lineage>
        <taxon>Eukaryota</taxon>
        <taxon>Viridiplantae</taxon>
        <taxon>Streptophyta</taxon>
        <taxon>Embryophyta</taxon>
        <taxon>Tracheophyta</taxon>
        <taxon>Lycopodiopsida</taxon>
        <taxon>Lycopodiales</taxon>
        <taxon>Lycopodiaceae</taxon>
        <taxon>Lycopodioideae</taxon>
        <taxon>Diphasiastrum</taxon>
    </lineage>
</organism>
<dbReference type="EMBL" id="CM055100">
    <property type="protein sequence ID" value="KAJ7544194.1"/>
    <property type="molecule type" value="Genomic_DNA"/>
</dbReference>
<evidence type="ECO:0000313" key="1">
    <source>
        <dbReference type="EMBL" id="KAJ7544194.1"/>
    </source>
</evidence>
<gene>
    <name evidence="1" type="ORF">O6H91_09G068900</name>
</gene>
<comment type="caution">
    <text evidence="1">The sequence shown here is derived from an EMBL/GenBank/DDBJ whole genome shotgun (WGS) entry which is preliminary data.</text>
</comment>
<accession>A0ACC2CQN6</accession>
<name>A0ACC2CQN6_DIPCM</name>